<evidence type="ECO:0000313" key="2">
    <source>
        <dbReference type="Proteomes" id="UP000601789"/>
    </source>
</evidence>
<sequence length="561" mass="63188">MTVKLDKESEELLGTHTADNPPVVDGFRVPATTGRELAIAGDAYEGASRFSTELGSYQPATRSADQDIAPAKRLADARSRDLTRNDAYIRGGVTLRKDNIVGSYFMLNAQPNSFQLFGKEDAKWEEEFQEEVEEKFAAYVESPRNWLDASGHSTLTQMVRMAIEQHTVHGEVLASVEWLRAGRRPFHTAIQMIDVDRLSTPPEQSGNPNIVMGVELGPVWHEPVAYHFRKAHPSDWSTPNSFQWRRQPKELPWGRLQMIHLFEQFRPAQTRGIGTMITAIPEMKMSRQFRDVVLQNAIVNATYAATIESDSFDASTIFAQLGGTDFPPEKVMEAMMAMSKGYYEMVASTVGKSKNLQIGGVKIPWLPPGSKLNLQGAGQGGPLGTDFESSLHRAMATAFGVSYEQWSKDYSKTNYSSYKGAMTETYKAMASIKKAVADTFASWVYRLWLEEALNQGQITSIRRNMPSWYEGQNEEWYSDCDWVGASRGQVDEVKETEAAILRIDNGLSDLKTENARLGRDWRKGLRQMKREMEWKEFYGVMQEEKMKEAASTTAAKKDAKK</sequence>
<gene>
    <name evidence="1" type="ORF">IOD40_04940</name>
</gene>
<dbReference type="EMBL" id="JADGMQ010000002">
    <property type="protein sequence ID" value="MBI1620009.1"/>
    <property type="molecule type" value="Genomic_DNA"/>
</dbReference>
<dbReference type="Proteomes" id="UP000601789">
    <property type="component" value="Unassembled WGS sequence"/>
</dbReference>
<proteinExistence type="predicted"/>
<evidence type="ECO:0000313" key="1">
    <source>
        <dbReference type="EMBL" id="MBI1620009.1"/>
    </source>
</evidence>
<name>A0ABS0S9P9_9HYPH</name>
<comment type="caution">
    <text evidence="1">The sequence shown here is derived from an EMBL/GenBank/DDBJ whole genome shotgun (WGS) entry which is preliminary data.</text>
</comment>
<organism evidence="1 2">
    <name type="scientific">Aquamicrobium zhengzhouense</name>
    <dbReference type="NCBI Taxonomy" id="2781738"/>
    <lineage>
        <taxon>Bacteria</taxon>
        <taxon>Pseudomonadati</taxon>
        <taxon>Pseudomonadota</taxon>
        <taxon>Alphaproteobacteria</taxon>
        <taxon>Hyphomicrobiales</taxon>
        <taxon>Phyllobacteriaceae</taxon>
        <taxon>Aquamicrobium</taxon>
    </lineage>
</organism>
<dbReference type="Pfam" id="PF05136">
    <property type="entry name" value="Phage_portal_2"/>
    <property type="match status" value="1"/>
</dbReference>
<dbReference type="RefSeq" id="WP_198474902.1">
    <property type="nucleotide sequence ID" value="NZ_JADGMQ010000002.1"/>
</dbReference>
<accession>A0ABS0S9P9</accession>
<protein>
    <submittedName>
        <fullName evidence="1">Phage portal protein</fullName>
    </submittedName>
</protein>
<dbReference type="NCBIfam" id="TIGR01539">
    <property type="entry name" value="portal_lambda"/>
    <property type="match status" value="1"/>
</dbReference>
<keyword evidence="2" id="KW-1185">Reference proteome</keyword>
<reference evidence="1 2" key="1">
    <citation type="submission" date="2020-10" db="EMBL/GenBank/DDBJ databases">
        <title>Aquamicrobium zhengzhouensis sp. nov., a exopolysaccharide producing bacterium isolated from farmland soil.</title>
        <authorList>
            <person name="Wang X."/>
        </authorList>
    </citation>
    <scope>NUCLEOTIDE SEQUENCE [LARGE SCALE GENOMIC DNA]</scope>
    <source>
        <strain evidence="2">cd-1</strain>
    </source>
</reference>
<dbReference type="InterPro" id="IPR006429">
    <property type="entry name" value="Phage_lambda_portal"/>
</dbReference>